<dbReference type="AlphaFoldDB" id="A0A7W6LN40"/>
<evidence type="ECO:0000256" key="1">
    <source>
        <dbReference type="SAM" id="MobiDB-lite"/>
    </source>
</evidence>
<sequence length="57" mass="6222">MGSGSQPGFEEDRQIARRISIDPAGFSLPDEGKRSAISTVGQSKKLQEKPHKALDRL</sequence>
<keyword evidence="3" id="KW-1185">Reference proteome</keyword>
<proteinExistence type="predicted"/>
<name>A0A7W6LN40_9SPHN</name>
<reference evidence="2 3" key="1">
    <citation type="submission" date="2020-08" db="EMBL/GenBank/DDBJ databases">
        <title>Genomic Encyclopedia of Type Strains, Phase IV (KMG-IV): sequencing the most valuable type-strain genomes for metagenomic binning, comparative biology and taxonomic classification.</title>
        <authorList>
            <person name="Goeker M."/>
        </authorList>
    </citation>
    <scope>NUCLEOTIDE SEQUENCE [LARGE SCALE GENOMIC DNA]</scope>
    <source>
        <strain evidence="2 3">DSM 19371</strain>
    </source>
</reference>
<organism evidence="2 3">
    <name type="scientific">Sphingobium scionense</name>
    <dbReference type="NCBI Taxonomy" id="1404341"/>
    <lineage>
        <taxon>Bacteria</taxon>
        <taxon>Pseudomonadati</taxon>
        <taxon>Pseudomonadota</taxon>
        <taxon>Alphaproteobacteria</taxon>
        <taxon>Sphingomonadales</taxon>
        <taxon>Sphingomonadaceae</taxon>
        <taxon>Sphingobium</taxon>
    </lineage>
</organism>
<accession>A0A7W6LN40</accession>
<feature type="compositionally biased region" description="Basic and acidic residues" evidence="1">
    <location>
        <begin position="45"/>
        <end position="57"/>
    </location>
</feature>
<dbReference type="EMBL" id="JACIEU010000001">
    <property type="protein sequence ID" value="MBB4146453.1"/>
    <property type="molecule type" value="Genomic_DNA"/>
</dbReference>
<dbReference type="RefSeq" id="WP_188080406.1">
    <property type="nucleotide sequence ID" value="NZ_JACIEU010000001.1"/>
</dbReference>
<evidence type="ECO:0000313" key="3">
    <source>
        <dbReference type="Proteomes" id="UP000590524"/>
    </source>
</evidence>
<comment type="caution">
    <text evidence="2">The sequence shown here is derived from an EMBL/GenBank/DDBJ whole genome shotgun (WGS) entry which is preliminary data.</text>
</comment>
<dbReference type="Proteomes" id="UP000590524">
    <property type="component" value="Unassembled WGS sequence"/>
</dbReference>
<evidence type="ECO:0000313" key="2">
    <source>
        <dbReference type="EMBL" id="MBB4146453.1"/>
    </source>
</evidence>
<gene>
    <name evidence="2" type="ORF">GGQ90_000206</name>
</gene>
<protein>
    <submittedName>
        <fullName evidence="2">Uncharacterized protein</fullName>
    </submittedName>
</protein>
<feature type="region of interest" description="Disordered" evidence="1">
    <location>
        <begin position="1"/>
        <end position="57"/>
    </location>
</feature>